<evidence type="ECO:0000256" key="4">
    <source>
        <dbReference type="SAM" id="MobiDB-lite"/>
    </source>
</evidence>
<comment type="caution">
    <text evidence="5">The sequence shown here is derived from an EMBL/GenBank/DDBJ whole genome shotgun (WGS) entry which is preliminary data.</text>
</comment>
<dbReference type="InterPro" id="IPR012340">
    <property type="entry name" value="NA-bd_OB-fold"/>
</dbReference>
<organism evidence="5 6">
    <name type="scientific">Candidatus Egerieisoma faecipullorum</name>
    <dbReference type="NCBI Taxonomy" id="2840963"/>
    <lineage>
        <taxon>Bacteria</taxon>
        <taxon>Bacillati</taxon>
        <taxon>Bacillota</taxon>
        <taxon>Clostridia</taxon>
        <taxon>Eubacteriales</taxon>
        <taxon>Clostridiaceae</taxon>
        <taxon>Clostridiaceae incertae sedis</taxon>
        <taxon>Candidatus Egerieisoma</taxon>
    </lineage>
</organism>
<dbReference type="InterPro" id="IPR011344">
    <property type="entry name" value="ssDNA-bd"/>
</dbReference>
<dbReference type="GO" id="GO:0006260">
    <property type="term" value="P:DNA replication"/>
    <property type="evidence" value="ECO:0007669"/>
    <property type="project" value="InterPro"/>
</dbReference>
<dbReference type="GO" id="GO:0009295">
    <property type="term" value="C:nucleoid"/>
    <property type="evidence" value="ECO:0007669"/>
    <property type="project" value="TreeGrafter"/>
</dbReference>
<gene>
    <name evidence="5" type="ORF">IAD50_01300</name>
</gene>
<reference evidence="5" key="1">
    <citation type="submission" date="2020-10" db="EMBL/GenBank/DDBJ databases">
        <authorList>
            <person name="Gilroy R."/>
        </authorList>
    </citation>
    <scope>NUCLEOTIDE SEQUENCE</scope>
    <source>
        <strain evidence="5">CHK195-4489</strain>
    </source>
</reference>
<dbReference type="GO" id="GO:0003697">
    <property type="term" value="F:single-stranded DNA binding"/>
    <property type="evidence" value="ECO:0007669"/>
    <property type="project" value="UniProtKB-UniRule"/>
</dbReference>
<evidence type="ECO:0000256" key="1">
    <source>
        <dbReference type="ARBA" id="ARBA00023125"/>
    </source>
</evidence>
<reference evidence="5" key="2">
    <citation type="journal article" date="2021" name="PeerJ">
        <title>Extensive microbial diversity within the chicken gut microbiome revealed by metagenomics and culture.</title>
        <authorList>
            <person name="Gilroy R."/>
            <person name="Ravi A."/>
            <person name="Getino M."/>
            <person name="Pursley I."/>
            <person name="Horton D.L."/>
            <person name="Alikhan N.F."/>
            <person name="Baker D."/>
            <person name="Gharbi K."/>
            <person name="Hall N."/>
            <person name="Watson M."/>
            <person name="Adriaenssens E.M."/>
            <person name="Foster-Nyarko E."/>
            <person name="Jarju S."/>
            <person name="Secka A."/>
            <person name="Antonio M."/>
            <person name="Oren A."/>
            <person name="Chaudhuri R.R."/>
            <person name="La Ragione R."/>
            <person name="Hildebrand F."/>
            <person name="Pallen M.J."/>
        </authorList>
    </citation>
    <scope>NUCLEOTIDE SEQUENCE</scope>
    <source>
        <strain evidence="5">CHK195-4489</strain>
    </source>
</reference>
<evidence type="ECO:0000313" key="5">
    <source>
        <dbReference type="EMBL" id="HIU28913.1"/>
    </source>
</evidence>
<proteinExistence type="inferred from homology"/>
<dbReference type="PROSITE" id="PS50935">
    <property type="entry name" value="SSB"/>
    <property type="match status" value="1"/>
</dbReference>
<dbReference type="EMBL" id="DVMM01000024">
    <property type="protein sequence ID" value="HIU28913.1"/>
    <property type="molecule type" value="Genomic_DNA"/>
</dbReference>
<dbReference type="AlphaFoldDB" id="A0A9D1LA67"/>
<dbReference type="Gene3D" id="2.40.50.140">
    <property type="entry name" value="Nucleic acid-binding proteins"/>
    <property type="match status" value="1"/>
</dbReference>
<dbReference type="InterPro" id="IPR000424">
    <property type="entry name" value="Primosome_PriB/ssb"/>
</dbReference>
<dbReference type="HAMAP" id="MF_00984">
    <property type="entry name" value="SSB"/>
    <property type="match status" value="1"/>
</dbReference>
<dbReference type="PIRSF" id="PIRSF002070">
    <property type="entry name" value="SSB"/>
    <property type="match status" value="1"/>
</dbReference>
<dbReference type="SUPFAM" id="SSF50249">
    <property type="entry name" value="Nucleic acid-binding proteins"/>
    <property type="match status" value="1"/>
</dbReference>
<name>A0A9D1LA67_9CLOT</name>
<comment type="subunit">
    <text evidence="2">Homotetramer.</text>
</comment>
<protein>
    <recommendedName>
        <fullName evidence="2 3">Single-stranded DNA-binding protein</fullName>
        <shortName evidence="2">SSB</shortName>
    </recommendedName>
</protein>
<dbReference type="Pfam" id="PF00436">
    <property type="entry name" value="SSB"/>
    <property type="match status" value="1"/>
</dbReference>
<feature type="region of interest" description="Disordered" evidence="4">
    <location>
        <begin position="106"/>
        <end position="153"/>
    </location>
</feature>
<comment type="caution">
    <text evidence="2">Lacks conserved residue(s) required for the propagation of feature annotation.</text>
</comment>
<dbReference type="Proteomes" id="UP000824089">
    <property type="component" value="Unassembled WGS sequence"/>
</dbReference>
<evidence type="ECO:0000256" key="2">
    <source>
        <dbReference type="HAMAP-Rule" id="MF_00984"/>
    </source>
</evidence>
<dbReference type="NCBIfam" id="TIGR00621">
    <property type="entry name" value="ssb"/>
    <property type="match status" value="1"/>
</dbReference>
<dbReference type="PANTHER" id="PTHR10302">
    <property type="entry name" value="SINGLE-STRANDED DNA-BINDING PROTEIN"/>
    <property type="match status" value="1"/>
</dbReference>
<sequence length="153" mass="17248">MNKAILIGRLTKDPEIRYTAGNNTAVCQFTVAVDRRFKSENQPTADFIPIVAWRQTAEFVSKYFTKGSRIAIVGQIQTRSWDDAEGKKHYVTEVIADEVEFCESKRQEGNYQQGMTPPPPVPPQAQQTVQQPKSENGFTDGYFPLDDDGDVPF</sequence>
<dbReference type="CDD" id="cd04496">
    <property type="entry name" value="SSB_OBF"/>
    <property type="match status" value="1"/>
</dbReference>
<evidence type="ECO:0000256" key="3">
    <source>
        <dbReference type="PIRNR" id="PIRNR002070"/>
    </source>
</evidence>
<evidence type="ECO:0000313" key="6">
    <source>
        <dbReference type="Proteomes" id="UP000824089"/>
    </source>
</evidence>
<dbReference type="PANTHER" id="PTHR10302:SF27">
    <property type="entry name" value="SINGLE-STRANDED DNA-BINDING PROTEIN"/>
    <property type="match status" value="1"/>
</dbReference>
<accession>A0A9D1LA67</accession>
<keyword evidence="1 2" id="KW-0238">DNA-binding</keyword>